<evidence type="ECO:0000256" key="7">
    <source>
        <dbReference type="SAM" id="Phobius"/>
    </source>
</evidence>
<evidence type="ECO:0000256" key="6">
    <source>
        <dbReference type="ARBA" id="ARBA00022886"/>
    </source>
</evidence>
<dbReference type="Pfam" id="PF00115">
    <property type="entry name" value="COX1"/>
    <property type="match status" value="1"/>
</dbReference>
<keyword evidence="7" id="KW-1133">Transmembrane helix</keyword>
<evidence type="ECO:0000259" key="8">
    <source>
        <dbReference type="PROSITE" id="PS50855"/>
    </source>
</evidence>
<dbReference type="Gene3D" id="1.20.210.10">
    <property type="entry name" value="Cytochrome c oxidase-like, subunit I domain"/>
    <property type="match status" value="1"/>
</dbReference>
<dbReference type="GO" id="GO:0005739">
    <property type="term" value="C:mitochondrion"/>
    <property type="evidence" value="ECO:0007669"/>
    <property type="project" value="UniProtKB-ARBA"/>
</dbReference>
<sequence length="420" mass="47641">MINFIAVLSGVQSHSGPSVDLAIFALHLSGVSSLLGAINFITTVVNMRTPGIRLHKLALFGWAVVITAVLLLLSLPVLAGGITMVLTDRNFNTSFFETAGGGDPILFQHLFSRSIFNYIYLGSITFFSFNIYNKLHNLLLKSNYSTVIENFHFINFYDKLSLYLPNVTPPSYKFLSWFLGFTEGEGSFIVNNRGDLCFVITQSNVDIEVLEFIKETLGFGKVLAQSANTSRYVTQNKKEIELIIHLFNGNIVLPSRKIRFENFVKGFNIWVSKGRIRLNTVEFKHRDILPSLNDSWLTGFTDAEGCFTCSIGKDKGFSFNFNISQKWEENLVVLEHLCVLFNGGIVSKHSADNVNEYRIGGILNCKNIFPYFDNHTLCSKKAVSYNLWKQMHTDLLNKRHLDPVLRPEMIERSRLINKFD</sequence>
<dbReference type="GO" id="GO:0016787">
    <property type="term" value="F:hydrolase activity"/>
    <property type="evidence" value="ECO:0007669"/>
    <property type="project" value="UniProtKB-KW"/>
</dbReference>
<evidence type="ECO:0000256" key="5">
    <source>
        <dbReference type="ARBA" id="ARBA00022801"/>
    </source>
</evidence>
<feature type="transmembrane region" description="Helical" evidence="7">
    <location>
        <begin position="25"/>
        <end position="45"/>
    </location>
</feature>
<keyword evidence="9" id="KW-0496">Mitochondrion</keyword>
<dbReference type="Gene3D" id="3.10.28.10">
    <property type="entry name" value="Homing endonucleases"/>
    <property type="match status" value="2"/>
</dbReference>
<dbReference type="GO" id="GO:0016020">
    <property type="term" value="C:membrane"/>
    <property type="evidence" value="ECO:0007669"/>
    <property type="project" value="InterPro"/>
</dbReference>
<dbReference type="Pfam" id="PF00961">
    <property type="entry name" value="LAGLIDADG_1"/>
    <property type="match status" value="2"/>
</dbReference>
<gene>
    <name evidence="9" type="primary">orf420</name>
</gene>
<dbReference type="GO" id="GO:0015990">
    <property type="term" value="P:electron transport coupled proton transport"/>
    <property type="evidence" value="ECO:0007669"/>
    <property type="project" value="TreeGrafter"/>
</dbReference>
<protein>
    <recommendedName>
        <fullName evidence="8">Cytochrome oxidase subunit I profile domain-containing protein</fullName>
    </recommendedName>
</protein>
<dbReference type="PANTHER" id="PTHR10422">
    <property type="entry name" value="CYTOCHROME C OXIDASE SUBUNIT 1"/>
    <property type="match status" value="1"/>
</dbReference>
<organism evidence="9">
    <name type="scientific">Juglanconis sp</name>
    <dbReference type="NCBI Taxonomy" id="2041886"/>
    <lineage>
        <taxon>Eukaryota</taxon>
        <taxon>Fungi</taxon>
        <taxon>Dikarya</taxon>
        <taxon>Ascomycota</taxon>
        <taxon>Pezizomycotina</taxon>
        <taxon>Sordariomycetes</taxon>
        <taxon>Sordariomycetidae</taxon>
        <taxon>Diaporthales</taxon>
        <taxon>Juglanconidaceae</taxon>
        <taxon>Juglanconis</taxon>
    </lineage>
</organism>
<evidence type="ECO:0000256" key="1">
    <source>
        <dbReference type="ARBA" id="ARBA00009332"/>
    </source>
</evidence>
<dbReference type="GO" id="GO:0006314">
    <property type="term" value="P:intron homing"/>
    <property type="evidence" value="ECO:0007669"/>
    <property type="project" value="UniProtKB-KW"/>
</dbReference>
<geneLocation type="mitochondrion" evidence="9"/>
<dbReference type="GO" id="GO:0004129">
    <property type="term" value="F:cytochrome-c oxidase activity"/>
    <property type="evidence" value="ECO:0007669"/>
    <property type="project" value="InterPro"/>
</dbReference>
<comment type="similarity">
    <text evidence="1">In the C-terminal section; belongs to the LAGLIDADG endonuclease family.</text>
</comment>
<keyword evidence="7" id="KW-0472">Membrane</keyword>
<dbReference type="EMBL" id="KY575055">
    <property type="protein sequence ID" value="ATI20304.1"/>
    <property type="molecule type" value="Genomic_DNA"/>
</dbReference>
<dbReference type="SUPFAM" id="SSF55608">
    <property type="entry name" value="Homing endonucleases"/>
    <property type="match status" value="2"/>
</dbReference>
<keyword evidence="5" id="KW-0378">Hydrolase</keyword>
<dbReference type="AlphaFoldDB" id="A0A291LIE5"/>
<dbReference type="InterPro" id="IPR023616">
    <property type="entry name" value="Cyt_c_oxase-like_su1_dom"/>
</dbReference>
<dbReference type="InterPro" id="IPR027434">
    <property type="entry name" value="Homing_endonucl"/>
</dbReference>
<proteinExistence type="inferred from homology"/>
<feature type="domain" description="Cytochrome oxidase subunit I profile" evidence="8">
    <location>
        <begin position="1"/>
        <end position="111"/>
    </location>
</feature>
<dbReference type="PRINTS" id="PR01165">
    <property type="entry name" value="CYCOXIDASEI"/>
</dbReference>
<dbReference type="InterPro" id="IPR036927">
    <property type="entry name" value="Cyt_c_oxase-like_su1_sf"/>
</dbReference>
<dbReference type="GO" id="GO:0020037">
    <property type="term" value="F:heme binding"/>
    <property type="evidence" value="ECO:0007669"/>
    <property type="project" value="InterPro"/>
</dbReference>
<keyword evidence="7" id="KW-0812">Transmembrane</keyword>
<feature type="transmembrane region" description="Helical" evidence="7">
    <location>
        <begin position="57"/>
        <end position="86"/>
    </location>
</feature>
<dbReference type="InterPro" id="IPR000883">
    <property type="entry name" value="Cyt_C_Oxase_1"/>
</dbReference>
<dbReference type="SUPFAM" id="SSF81442">
    <property type="entry name" value="Cytochrome c oxidase subunit I-like"/>
    <property type="match status" value="1"/>
</dbReference>
<evidence type="ECO:0000256" key="2">
    <source>
        <dbReference type="ARBA" id="ARBA00010468"/>
    </source>
</evidence>
<keyword evidence="4" id="KW-0255">Endonuclease</keyword>
<reference evidence="9" key="1">
    <citation type="submission" date="2017-02" db="EMBL/GenBank/DDBJ databases">
        <title>Fungal Comparative Genomics of Melanconis species and Ophiognomonia clavigignenti-juglandacearum at Different Phylogenetic Distances.</title>
        <authorList>
            <person name="Demers J.E."/>
            <person name="Castlebury L.A."/>
        </authorList>
    </citation>
    <scope>NUCLEOTIDE SEQUENCE</scope>
    <source>
        <strain evidence="9">DMW523</strain>
    </source>
</reference>
<keyword evidence="3" id="KW-0540">Nuclease</keyword>
<feature type="transmembrane region" description="Helical" evidence="7">
    <location>
        <begin position="115"/>
        <end position="132"/>
    </location>
</feature>
<accession>A0A291LIE5</accession>
<dbReference type="InterPro" id="IPR004860">
    <property type="entry name" value="LAGLIDADG_dom"/>
</dbReference>
<evidence type="ECO:0000313" key="9">
    <source>
        <dbReference type="EMBL" id="ATI20304.1"/>
    </source>
</evidence>
<name>A0A291LIE5_9PEZI</name>
<keyword evidence="6" id="KW-0404">Intron homing</keyword>
<dbReference type="GO" id="GO:0006123">
    <property type="term" value="P:mitochondrial electron transport, cytochrome c to oxygen"/>
    <property type="evidence" value="ECO:0007669"/>
    <property type="project" value="TreeGrafter"/>
</dbReference>
<dbReference type="GO" id="GO:0004519">
    <property type="term" value="F:endonuclease activity"/>
    <property type="evidence" value="ECO:0007669"/>
    <property type="project" value="UniProtKB-KW"/>
</dbReference>
<comment type="similarity">
    <text evidence="2">In the N-terminal section; belongs to the heme-copper respiratory oxidase family.</text>
</comment>
<dbReference type="PANTHER" id="PTHR10422:SF18">
    <property type="entry name" value="CYTOCHROME C OXIDASE SUBUNIT 1"/>
    <property type="match status" value="1"/>
</dbReference>
<evidence type="ECO:0000256" key="4">
    <source>
        <dbReference type="ARBA" id="ARBA00022759"/>
    </source>
</evidence>
<evidence type="ECO:0000256" key="3">
    <source>
        <dbReference type="ARBA" id="ARBA00022722"/>
    </source>
</evidence>
<dbReference type="PROSITE" id="PS50855">
    <property type="entry name" value="COX1"/>
    <property type="match status" value="1"/>
</dbReference>